<evidence type="ECO:0000256" key="2">
    <source>
        <dbReference type="ARBA" id="ARBA00022630"/>
    </source>
</evidence>
<dbReference type="GO" id="GO:0016491">
    <property type="term" value="F:oxidoreductase activity"/>
    <property type="evidence" value="ECO:0007669"/>
    <property type="project" value="UniProtKB-KW"/>
</dbReference>
<evidence type="ECO:0000256" key="1">
    <source>
        <dbReference type="ARBA" id="ARBA00001974"/>
    </source>
</evidence>
<keyword evidence="2" id="KW-0285">Flavoprotein</keyword>
<evidence type="ECO:0000313" key="7">
    <source>
        <dbReference type="Proteomes" id="UP001152599"/>
    </source>
</evidence>
<comment type="caution">
    <text evidence="6">The sequence shown here is derived from an EMBL/GenBank/DDBJ whole genome shotgun (WGS) entry which is preliminary data.</text>
</comment>
<name>A0A9X4N1D9_9FLAO</name>
<dbReference type="InterPro" id="IPR003953">
    <property type="entry name" value="FAD-dep_OxRdtase_2_FAD-bd"/>
</dbReference>
<evidence type="ECO:0000313" key="6">
    <source>
        <dbReference type="EMBL" id="MDG4946856.1"/>
    </source>
</evidence>
<accession>A0A9X4N1D9</accession>
<keyword evidence="4" id="KW-0560">Oxidoreductase</keyword>
<evidence type="ECO:0000256" key="3">
    <source>
        <dbReference type="ARBA" id="ARBA00022827"/>
    </source>
</evidence>
<dbReference type="PANTHER" id="PTHR43400">
    <property type="entry name" value="FUMARATE REDUCTASE"/>
    <property type="match status" value="1"/>
</dbReference>
<dbReference type="RefSeq" id="WP_304421176.1">
    <property type="nucleotide sequence ID" value="NZ_JANCMU010000007.1"/>
</dbReference>
<dbReference type="PANTHER" id="PTHR43400:SF10">
    <property type="entry name" value="3-OXOSTEROID 1-DEHYDROGENASE"/>
    <property type="match status" value="1"/>
</dbReference>
<dbReference type="GO" id="GO:0008202">
    <property type="term" value="P:steroid metabolic process"/>
    <property type="evidence" value="ECO:0007669"/>
    <property type="project" value="UniProtKB-ARBA"/>
</dbReference>
<dbReference type="Pfam" id="PF00890">
    <property type="entry name" value="FAD_binding_2"/>
    <property type="match status" value="1"/>
</dbReference>
<organism evidence="6 7">
    <name type="scientific">Profundicola chukchiensis</name>
    <dbReference type="NCBI Taxonomy" id="2961959"/>
    <lineage>
        <taxon>Bacteria</taxon>
        <taxon>Pseudomonadati</taxon>
        <taxon>Bacteroidota</taxon>
        <taxon>Flavobacteriia</taxon>
        <taxon>Flavobacteriales</taxon>
        <taxon>Weeksellaceae</taxon>
        <taxon>Profundicola</taxon>
    </lineage>
</organism>
<dbReference type="AlphaFoldDB" id="A0A9X4N1D9"/>
<dbReference type="InterPro" id="IPR036188">
    <property type="entry name" value="FAD/NAD-bd_sf"/>
</dbReference>
<dbReference type="Gene3D" id="3.50.50.60">
    <property type="entry name" value="FAD/NAD(P)-binding domain"/>
    <property type="match status" value="2"/>
</dbReference>
<evidence type="ECO:0000259" key="5">
    <source>
        <dbReference type="Pfam" id="PF00890"/>
    </source>
</evidence>
<reference evidence="6" key="1">
    <citation type="submission" date="2022-07" db="EMBL/GenBank/DDBJ databases">
        <title>Description and genome-wide analysis of Profundicola chukchiensis gen. nov., sp. nov., marine bacteria isolated from bottom sediments of the Chukchi Sea.</title>
        <authorList>
            <person name="Romanenko L."/>
            <person name="Otstavnykh N."/>
            <person name="Kurilenko V."/>
            <person name="Eremeev V."/>
            <person name="Velansky P."/>
            <person name="Mikhailov V."/>
            <person name="Isaeva M."/>
        </authorList>
    </citation>
    <scope>NUCLEOTIDE SEQUENCE</scope>
    <source>
        <strain evidence="6">KMM 9713</strain>
    </source>
</reference>
<feature type="domain" description="FAD-dependent oxidoreductase 2 FAD-binding" evidence="5">
    <location>
        <begin position="17"/>
        <end position="547"/>
    </location>
</feature>
<dbReference type="Proteomes" id="UP001152599">
    <property type="component" value="Unassembled WGS sequence"/>
</dbReference>
<sequence>MSKEIRKGPQAKDTNVDVLVVGSGTGMMAALKAKSEGLSTLIIEKTEVVGGSVARSGGAFWIPANSVLLEEGQKDTLEEGKTYLSTLAQDSPEKRWNAFLEYGDPAVNFLRENTDLDFMWSKGYSDYHPENPGGKPMGRSVEYKPFNVASLGEEFDRFRPGVMEASVPMPITGYAYKRLNLMMRMPFQALPIILKNLSKGVGGKILGKNYQAGGQALAAGLFKAVIDADIPVWTRTEMKELIYENDRIVGVKAVQDGQEVTIRANKGVILATGGFDHDQEMRIKHNSDRFSKREYSLGAEGNTGDGIKIAEKIGADKALMDQAWWFPAIAPFKKGGQVQVMLAERSLPGSFIINQDGERFINEATDYMTFGQKFFELEKEGRPIDDMYIILDTKYKNSYLFGGSVFPYAPFPEEWYKAGIVHKAESPADLAKAIGVPVEKFEATFQKFNQMTEKGKDTEFQRGDSAYDRYYGDPTIKPNPNLRPLDSSKTLYAVKMVLSDLGTCGGIKADELGRALRPDGSVIDGLYAIGNNAANVFGKSYPGAGATIGQGIVFGYIAAKHIADS</sequence>
<dbReference type="InterPro" id="IPR027477">
    <property type="entry name" value="Succ_DH/fumarate_Rdtase_cat_sf"/>
</dbReference>
<dbReference type="EMBL" id="JANCMU010000007">
    <property type="protein sequence ID" value="MDG4946856.1"/>
    <property type="molecule type" value="Genomic_DNA"/>
</dbReference>
<comment type="cofactor">
    <cofactor evidence="1">
        <name>FAD</name>
        <dbReference type="ChEBI" id="CHEBI:57692"/>
    </cofactor>
</comment>
<dbReference type="SUPFAM" id="SSF56425">
    <property type="entry name" value="Succinate dehydrogenase/fumarate reductase flavoprotein, catalytic domain"/>
    <property type="match status" value="1"/>
</dbReference>
<dbReference type="SUPFAM" id="SSF51905">
    <property type="entry name" value="FAD/NAD(P)-binding domain"/>
    <property type="match status" value="1"/>
</dbReference>
<keyword evidence="3" id="KW-0274">FAD</keyword>
<dbReference type="InterPro" id="IPR050315">
    <property type="entry name" value="FAD-oxidoreductase_2"/>
</dbReference>
<protein>
    <submittedName>
        <fullName evidence="6">3-ketosteroid-delta-1-dehydrogenase</fullName>
    </submittedName>
</protein>
<gene>
    <name evidence="6" type="ORF">NMK71_10550</name>
</gene>
<proteinExistence type="predicted"/>
<evidence type="ECO:0000256" key="4">
    <source>
        <dbReference type="ARBA" id="ARBA00023002"/>
    </source>
</evidence>
<dbReference type="NCBIfam" id="NF009479">
    <property type="entry name" value="PRK12845.1"/>
    <property type="match status" value="1"/>
</dbReference>
<keyword evidence="7" id="KW-1185">Reference proteome</keyword>